<dbReference type="Proteomes" id="UP000054845">
    <property type="component" value="Unassembled WGS sequence"/>
</dbReference>
<evidence type="ECO:0000313" key="2">
    <source>
        <dbReference type="EMBL" id="CEH17219.1"/>
    </source>
</evidence>
<sequence length="109" mass="12256">MHLLGGWKNSNNKKQLIPQTLAMHHHRPPSRKTNAPPHLSRFPIAHNPRVNLFLPEQTFPTVWADVGAKKTISKTLTDSPLLSLCSSSFPFTSLCRFNASNFDLTPNLQ</sequence>
<protein>
    <submittedName>
        <fullName evidence="2">Uncharacterized protein</fullName>
    </submittedName>
</protein>
<evidence type="ECO:0000313" key="3">
    <source>
        <dbReference type="Proteomes" id="UP000054845"/>
    </source>
</evidence>
<reference evidence="2 3" key="1">
    <citation type="submission" date="2014-09" db="EMBL/GenBank/DDBJ databases">
        <authorList>
            <person name="Magalhaes I.L.F."/>
            <person name="Oliveira U."/>
            <person name="Santos F.R."/>
            <person name="Vidigal T.H.D.A."/>
            <person name="Brescovit A.D."/>
            <person name="Santos A.J."/>
        </authorList>
    </citation>
    <scope>NUCLEOTIDE SEQUENCE [LARGE SCALE GENOMIC DNA]</scope>
</reference>
<accession>A0A0P1BME2</accession>
<dbReference type="EMBL" id="CCYA01000254">
    <property type="protein sequence ID" value="CEH17219.1"/>
    <property type="molecule type" value="Genomic_DNA"/>
</dbReference>
<name>A0A0P1BME2_9BASI</name>
<proteinExistence type="predicted"/>
<evidence type="ECO:0000256" key="1">
    <source>
        <dbReference type="SAM" id="MobiDB-lite"/>
    </source>
</evidence>
<feature type="region of interest" description="Disordered" evidence="1">
    <location>
        <begin position="1"/>
        <end position="41"/>
    </location>
</feature>
<keyword evidence="3" id="KW-1185">Reference proteome</keyword>
<dbReference type="AlphaFoldDB" id="A0A0P1BME2"/>
<feature type="compositionally biased region" description="Polar residues" evidence="1">
    <location>
        <begin position="8"/>
        <end position="18"/>
    </location>
</feature>
<organism evidence="2 3">
    <name type="scientific">Ceraceosorus bombacis</name>
    <dbReference type="NCBI Taxonomy" id="401625"/>
    <lineage>
        <taxon>Eukaryota</taxon>
        <taxon>Fungi</taxon>
        <taxon>Dikarya</taxon>
        <taxon>Basidiomycota</taxon>
        <taxon>Ustilaginomycotina</taxon>
        <taxon>Exobasidiomycetes</taxon>
        <taxon>Ceraceosorales</taxon>
        <taxon>Ceraceosoraceae</taxon>
        <taxon>Ceraceosorus</taxon>
    </lineage>
</organism>